<feature type="transmembrane region" description="Helical" evidence="1">
    <location>
        <begin position="300"/>
        <end position="320"/>
    </location>
</feature>
<dbReference type="PANTHER" id="PTHR23028:SF53">
    <property type="entry name" value="ACYL_TRANSF_3 DOMAIN-CONTAINING PROTEIN"/>
    <property type="match status" value="1"/>
</dbReference>
<dbReference type="PANTHER" id="PTHR23028">
    <property type="entry name" value="ACETYLTRANSFERASE"/>
    <property type="match status" value="1"/>
</dbReference>
<reference evidence="3 4" key="1">
    <citation type="submission" date="2018-05" db="EMBL/GenBank/DDBJ databases">
        <title>Whole genome sequence of Pseudomonas putida JBC17.</title>
        <authorList>
            <person name="Lee Y.H."/>
            <person name="David K."/>
        </authorList>
    </citation>
    <scope>NUCLEOTIDE SEQUENCE [LARGE SCALE GENOMIC DNA]</scope>
    <source>
        <strain evidence="3 4">JBC17</strain>
    </source>
</reference>
<feature type="transmembrane region" description="Helical" evidence="1">
    <location>
        <begin position="340"/>
        <end position="360"/>
    </location>
</feature>
<organism evidence="3 4">
    <name type="scientific">Pseudomonas putida</name>
    <name type="common">Arthrobacter siderocapsulatus</name>
    <dbReference type="NCBI Taxonomy" id="303"/>
    <lineage>
        <taxon>Bacteria</taxon>
        <taxon>Pseudomonadati</taxon>
        <taxon>Pseudomonadota</taxon>
        <taxon>Gammaproteobacteria</taxon>
        <taxon>Pseudomonadales</taxon>
        <taxon>Pseudomonadaceae</taxon>
        <taxon>Pseudomonas</taxon>
    </lineage>
</organism>
<dbReference type="InterPro" id="IPR002656">
    <property type="entry name" value="Acyl_transf_3_dom"/>
</dbReference>
<feature type="transmembrane region" description="Helical" evidence="1">
    <location>
        <begin position="14"/>
        <end position="35"/>
    </location>
</feature>
<dbReference type="GO" id="GO:0016020">
    <property type="term" value="C:membrane"/>
    <property type="evidence" value="ECO:0007669"/>
    <property type="project" value="TreeGrafter"/>
</dbReference>
<sequence>MSVIKHQKNYEIEALRAIAVFLPVMGHLGNLLFWYPQIGNWSYGLWAGVDIFFCISGFVIANAFYKTFHSAARLEDKSTFVKEMVSFYIRRAYRIFPSAMLWLFIVSVLSVTFNQTGIFGSLKSNIFDGLSVAMFVSNIHFASCYASTLGNKLCGSNGIYWSISLEEQFYFLFPFLFFLKLRWIIWLGAAVLLGTGFMYFNSSSFLHVLYTRMDGILLGVCLAIFKNTKAYALIEPKFLADSAIKYFTAFALIAAILITPSNGGVIPFVFTMVTLLCTVTVWLGSYQGGYLFSEGKIRNVLAYIGARSFAIYLVHNPSFWLTREIWSRIEGVGFQFDAHYNIRFVLTAIVLIAVFAELNYRFVETPLRKRGIEKSKKYMTSKSSTREPAFV</sequence>
<feature type="transmembrane region" description="Helical" evidence="1">
    <location>
        <begin position="125"/>
        <end position="148"/>
    </location>
</feature>
<dbReference type="GO" id="GO:0016747">
    <property type="term" value="F:acyltransferase activity, transferring groups other than amino-acyl groups"/>
    <property type="evidence" value="ECO:0007669"/>
    <property type="project" value="InterPro"/>
</dbReference>
<feature type="transmembrane region" description="Helical" evidence="1">
    <location>
        <begin position="265"/>
        <end position="288"/>
    </location>
</feature>
<feature type="transmembrane region" description="Helical" evidence="1">
    <location>
        <begin position="92"/>
        <end position="113"/>
    </location>
</feature>
<dbReference type="GO" id="GO:0009103">
    <property type="term" value="P:lipopolysaccharide biosynthetic process"/>
    <property type="evidence" value="ECO:0007669"/>
    <property type="project" value="TreeGrafter"/>
</dbReference>
<dbReference type="Pfam" id="PF01757">
    <property type="entry name" value="Acyl_transf_3"/>
    <property type="match status" value="1"/>
</dbReference>
<feature type="domain" description="Acyltransferase 3" evidence="2">
    <location>
        <begin position="9"/>
        <end position="353"/>
    </location>
</feature>
<dbReference type="InterPro" id="IPR050879">
    <property type="entry name" value="Acyltransferase_3"/>
</dbReference>
<evidence type="ECO:0000313" key="4">
    <source>
        <dbReference type="Proteomes" id="UP000250299"/>
    </source>
</evidence>
<keyword evidence="1" id="KW-0812">Transmembrane</keyword>
<evidence type="ECO:0000313" key="3">
    <source>
        <dbReference type="EMBL" id="AWY43904.1"/>
    </source>
</evidence>
<keyword evidence="1" id="KW-0472">Membrane</keyword>
<feature type="transmembrane region" description="Helical" evidence="1">
    <location>
        <begin position="238"/>
        <end position="259"/>
    </location>
</feature>
<dbReference type="OrthoDB" id="9767863at2"/>
<feature type="transmembrane region" description="Helical" evidence="1">
    <location>
        <begin position="41"/>
        <end position="65"/>
    </location>
</feature>
<name>A0A2Z4RVU9_PSEPU</name>
<gene>
    <name evidence="3" type="ORF">DKY63_29930</name>
</gene>
<feature type="transmembrane region" description="Helical" evidence="1">
    <location>
        <begin position="169"/>
        <end position="193"/>
    </location>
</feature>
<dbReference type="RefSeq" id="WP_110967423.1">
    <property type="nucleotide sequence ID" value="NZ_CP029693.1"/>
</dbReference>
<dbReference type="Proteomes" id="UP000250299">
    <property type="component" value="Chromosome"/>
</dbReference>
<dbReference type="EMBL" id="CP029693">
    <property type="protein sequence ID" value="AWY43904.1"/>
    <property type="molecule type" value="Genomic_DNA"/>
</dbReference>
<evidence type="ECO:0000256" key="1">
    <source>
        <dbReference type="SAM" id="Phobius"/>
    </source>
</evidence>
<keyword evidence="1" id="KW-1133">Transmembrane helix</keyword>
<feature type="transmembrane region" description="Helical" evidence="1">
    <location>
        <begin position="205"/>
        <end position="226"/>
    </location>
</feature>
<dbReference type="AlphaFoldDB" id="A0A2Z4RVU9"/>
<protein>
    <recommendedName>
        <fullName evidence="2">Acyltransferase 3 domain-containing protein</fullName>
    </recommendedName>
</protein>
<proteinExistence type="predicted"/>
<evidence type="ECO:0000259" key="2">
    <source>
        <dbReference type="Pfam" id="PF01757"/>
    </source>
</evidence>
<accession>A0A2Z4RVU9</accession>